<accession>A0ABQ6C7L8</accession>
<sequence>MSVASTVSRVPALVAAVLLTVHGAAAWAQTDHAGHGAPAAAAQKAAPSSQEFQAANDRMHRDMGVALTGDADRDFLAGMIPHHQGAIDMAEVVLRHGKDARVRQLAEEIIRAQKAEIAQMQAWLREMPAAPTR</sequence>
<dbReference type="PANTHER" id="PTHR36933:SF1">
    <property type="entry name" value="SLL0788 PROTEIN"/>
    <property type="match status" value="1"/>
</dbReference>
<feature type="signal peptide" evidence="1">
    <location>
        <begin position="1"/>
        <end position="28"/>
    </location>
</feature>
<dbReference type="InterPro" id="IPR012347">
    <property type="entry name" value="Ferritin-like"/>
</dbReference>
<evidence type="ECO:0000313" key="3">
    <source>
        <dbReference type="EMBL" id="GLS14755.1"/>
    </source>
</evidence>
<evidence type="ECO:0000256" key="1">
    <source>
        <dbReference type="SAM" id="SignalP"/>
    </source>
</evidence>
<feature type="domain" description="DUF305" evidence="2">
    <location>
        <begin position="27"/>
        <end position="124"/>
    </location>
</feature>
<protein>
    <recommendedName>
        <fullName evidence="2">DUF305 domain-containing protein</fullName>
    </recommendedName>
</protein>
<dbReference type="InterPro" id="IPR005183">
    <property type="entry name" value="DUF305_CopM-like"/>
</dbReference>
<dbReference type="Proteomes" id="UP001156903">
    <property type="component" value="Unassembled WGS sequence"/>
</dbReference>
<dbReference type="PANTHER" id="PTHR36933">
    <property type="entry name" value="SLL0788 PROTEIN"/>
    <property type="match status" value="1"/>
</dbReference>
<gene>
    <name evidence="3" type="ORF">GCM10007935_21870</name>
</gene>
<dbReference type="EMBL" id="BSPB01000015">
    <property type="protein sequence ID" value="GLS14755.1"/>
    <property type="molecule type" value="Genomic_DNA"/>
</dbReference>
<evidence type="ECO:0000313" key="4">
    <source>
        <dbReference type="Proteomes" id="UP001156903"/>
    </source>
</evidence>
<evidence type="ECO:0000259" key="2">
    <source>
        <dbReference type="Pfam" id="PF03713"/>
    </source>
</evidence>
<keyword evidence="4" id="KW-1185">Reference proteome</keyword>
<dbReference type="Gene3D" id="1.20.1260.10">
    <property type="match status" value="1"/>
</dbReference>
<proteinExistence type="predicted"/>
<comment type="caution">
    <text evidence="3">The sequence shown here is derived from an EMBL/GenBank/DDBJ whole genome shotgun (WGS) entry which is preliminary data.</text>
</comment>
<reference evidence="4" key="1">
    <citation type="journal article" date="2019" name="Int. J. Syst. Evol. Microbiol.">
        <title>The Global Catalogue of Microorganisms (GCM) 10K type strain sequencing project: providing services to taxonomists for standard genome sequencing and annotation.</title>
        <authorList>
            <consortium name="The Broad Institute Genomics Platform"/>
            <consortium name="The Broad Institute Genome Sequencing Center for Infectious Disease"/>
            <person name="Wu L."/>
            <person name="Ma J."/>
        </authorList>
    </citation>
    <scope>NUCLEOTIDE SEQUENCE [LARGE SCALE GENOMIC DNA]</scope>
    <source>
        <strain evidence="4">NBRC 109341</strain>
    </source>
</reference>
<dbReference type="Pfam" id="PF03713">
    <property type="entry name" value="DUF305"/>
    <property type="match status" value="1"/>
</dbReference>
<feature type="chain" id="PRO_5045833497" description="DUF305 domain-containing protein" evidence="1">
    <location>
        <begin position="29"/>
        <end position="133"/>
    </location>
</feature>
<dbReference type="RefSeq" id="WP_234266319.1">
    <property type="nucleotide sequence ID" value="NZ_BSPB01000015.1"/>
</dbReference>
<name>A0ABQ6C7L8_9BURK</name>
<keyword evidence="1" id="KW-0732">Signal</keyword>
<organism evidence="3 4">
    <name type="scientific">Hydrogenophaga electricum</name>
    <dbReference type="NCBI Taxonomy" id="1230953"/>
    <lineage>
        <taxon>Bacteria</taxon>
        <taxon>Pseudomonadati</taxon>
        <taxon>Pseudomonadota</taxon>
        <taxon>Betaproteobacteria</taxon>
        <taxon>Burkholderiales</taxon>
        <taxon>Comamonadaceae</taxon>
        <taxon>Hydrogenophaga</taxon>
    </lineage>
</organism>